<dbReference type="HOGENOM" id="CLU_058851_1_0_1"/>
<keyword evidence="2" id="KW-1185">Reference proteome</keyword>
<dbReference type="KEGG" id="tmn:UCRPA7_232"/>
<dbReference type="EMBL" id="KB932792">
    <property type="protein sequence ID" value="EOO04225.1"/>
    <property type="molecule type" value="Genomic_DNA"/>
</dbReference>
<evidence type="ECO:0000313" key="1">
    <source>
        <dbReference type="EMBL" id="EOO04225.1"/>
    </source>
</evidence>
<dbReference type="GeneID" id="19322556"/>
<dbReference type="SUPFAM" id="SSF53474">
    <property type="entry name" value="alpha/beta-Hydrolases"/>
    <property type="match status" value="1"/>
</dbReference>
<sequence>MKPFRLTLGNNATLSGIHNIPPPSHSAGPKHRPLLVGLHGGSYSSSYFDADARHTAALPSDALGVPFVAVDRPCYEDSTSLYPLPEGSSFPEEFGRWLHCFILPAVWAEFGAGCACIVLDCHSLGATGAIIAASTHATEPEEKRGYPLGGMIISGFGSMLGEHVGKLDSPDPPPKEVVFPPQMKDNMMIPPGTADPEIYKQGERLNKPMPFDERATLFTLWLPTRWKIWAADVKCAVMIGVAERDALWKGTEEHVKDFTAAFPNSVRVDGSLIKGGDEGGH</sequence>
<dbReference type="GO" id="GO:0016787">
    <property type="term" value="F:hydrolase activity"/>
    <property type="evidence" value="ECO:0007669"/>
    <property type="project" value="UniProtKB-KW"/>
</dbReference>
<dbReference type="Proteomes" id="UP000014074">
    <property type="component" value="Unassembled WGS sequence"/>
</dbReference>
<evidence type="ECO:0000313" key="2">
    <source>
        <dbReference type="Proteomes" id="UP000014074"/>
    </source>
</evidence>
<reference evidence="2" key="1">
    <citation type="journal article" date="2013" name="Genome Announc.">
        <title>Draft genome sequence of the ascomycete Phaeoacremonium aleophilum strain UCR-PA7, a causal agent of the esca disease complex in grapevines.</title>
        <authorList>
            <person name="Blanco-Ulate B."/>
            <person name="Rolshausen P."/>
            <person name="Cantu D."/>
        </authorList>
    </citation>
    <scope>NUCLEOTIDE SEQUENCE [LARGE SCALE GENOMIC DNA]</scope>
    <source>
        <strain evidence="2">UCR-PA7</strain>
    </source>
</reference>
<protein>
    <submittedName>
        <fullName evidence="1">Putative alpha beta hydrolase fold protein</fullName>
    </submittedName>
</protein>
<gene>
    <name evidence="1" type="ORF">UCRPA7_232</name>
</gene>
<dbReference type="RefSeq" id="XP_007911020.1">
    <property type="nucleotide sequence ID" value="XM_007912829.1"/>
</dbReference>
<accession>R8BY19</accession>
<dbReference type="Gene3D" id="3.40.50.1820">
    <property type="entry name" value="alpha/beta hydrolase"/>
    <property type="match status" value="1"/>
</dbReference>
<proteinExistence type="predicted"/>
<dbReference type="AlphaFoldDB" id="R8BY19"/>
<dbReference type="OrthoDB" id="5371334at2759"/>
<organism evidence="1 2">
    <name type="scientific">Phaeoacremonium minimum (strain UCR-PA7)</name>
    <name type="common">Esca disease fungus</name>
    <name type="synonym">Togninia minima</name>
    <dbReference type="NCBI Taxonomy" id="1286976"/>
    <lineage>
        <taxon>Eukaryota</taxon>
        <taxon>Fungi</taxon>
        <taxon>Dikarya</taxon>
        <taxon>Ascomycota</taxon>
        <taxon>Pezizomycotina</taxon>
        <taxon>Sordariomycetes</taxon>
        <taxon>Sordariomycetidae</taxon>
        <taxon>Togniniales</taxon>
        <taxon>Togniniaceae</taxon>
        <taxon>Phaeoacremonium</taxon>
    </lineage>
</organism>
<name>R8BY19_PHAM7</name>
<dbReference type="InterPro" id="IPR029058">
    <property type="entry name" value="AB_hydrolase_fold"/>
</dbReference>
<keyword evidence="1" id="KW-0378">Hydrolase</keyword>
<dbReference type="eggNOG" id="ENOG502SJIA">
    <property type="taxonomic scope" value="Eukaryota"/>
</dbReference>